<dbReference type="Gene3D" id="1.20.140.10">
    <property type="entry name" value="Butyryl-CoA Dehydrogenase, subunit A, domain 3"/>
    <property type="match status" value="1"/>
</dbReference>
<evidence type="ECO:0000256" key="1">
    <source>
        <dbReference type="ARBA" id="ARBA00001974"/>
    </source>
</evidence>
<organism evidence="9">
    <name type="scientific">freshwater metagenome</name>
    <dbReference type="NCBI Taxonomy" id="449393"/>
    <lineage>
        <taxon>unclassified sequences</taxon>
        <taxon>metagenomes</taxon>
        <taxon>ecological metagenomes</taxon>
    </lineage>
</organism>
<dbReference type="SUPFAM" id="SSF56645">
    <property type="entry name" value="Acyl-CoA dehydrogenase NM domain-like"/>
    <property type="match status" value="1"/>
</dbReference>
<feature type="domain" description="Acyl-CoA dehydrogenase/oxidase N-terminal" evidence="8">
    <location>
        <begin position="11"/>
        <end position="109"/>
    </location>
</feature>
<gene>
    <name evidence="9" type="ORF">UFOPK1493_02931</name>
</gene>
<dbReference type="InterPro" id="IPR046373">
    <property type="entry name" value="Acyl-CoA_Oxase/DH_mid-dom_sf"/>
</dbReference>
<sequence>MAAGGAIDETQVRTEARAWVREHWDPELSLLEWRTRLVESGWAVPSWSPRWFGKGLPAWADKVIADELHAAGAVGLPLGGGMTLAAPTLLRHGSDELNDRILKRTLTGELTWCQLFSEPGAGSDLASLSTTAERDGDEYVVNGQKVWNTSAHHADLAMLLVRTDWDAPKHRGITYLVLPMHQPGVEVRPIVQMNRHRSFNEVFLTDARVPVANVVGEPGTGWDVARTTLANERGFATMRRPSFDVRRGRAVAEAEAEAADHFATYVWYPQRAGRADLLAPQARARGCADDAVVRDRIVDVHSFRSANEWTAQRARANRELGRQPGPEGSLGKLAASEVARRSALAHTRIAGAQGMLTEGDDPAEAVVAEVLVSTPAQSIAGGTDEIQKNIIGEKILGLPREPAEDPGRSFRSTPR</sequence>
<dbReference type="PANTHER" id="PTHR43292:SF4">
    <property type="entry name" value="ACYL-COA DEHYDROGENASE FADE34"/>
    <property type="match status" value="1"/>
</dbReference>
<dbReference type="PANTHER" id="PTHR43292">
    <property type="entry name" value="ACYL-COA DEHYDROGENASE"/>
    <property type="match status" value="1"/>
</dbReference>
<dbReference type="EMBL" id="CAEZSR010000140">
    <property type="protein sequence ID" value="CAB4579089.1"/>
    <property type="molecule type" value="Genomic_DNA"/>
</dbReference>
<dbReference type="Gene3D" id="2.40.110.10">
    <property type="entry name" value="Butyryl-CoA Dehydrogenase, subunit A, domain 2"/>
    <property type="match status" value="1"/>
</dbReference>
<dbReference type="InterPro" id="IPR013786">
    <property type="entry name" value="AcylCoA_DH/ox_N"/>
</dbReference>
<reference evidence="9" key="1">
    <citation type="submission" date="2020-05" db="EMBL/GenBank/DDBJ databases">
        <authorList>
            <person name="Chiriac C."/>
            <person name="Salcher M."/>
            <person name="Ghai R."/>
            <person name="Kavagutti S V."/>
        </authorList>
    </citation>
    <scope>NUCLEOTIDE SEQUENCE</scope>
</reference>
<dbReference type="FunFam" id="2.40.110.10:FF:000011">
    <property type="entry name" value="Acyl-CoA dehydrogenase FadE34"/>
    <property type="match status" value="1"/>
</dbReference>
<feature type="domain" description="Acyl-CoA oxidase/dehydrogenase middle" evidence="7">
    <location>
        <begin position="113"/>
        <end position="192"/>
    </location>
</feature>
<dbReference type="Pfam" id="PF02771">
    <property type="entry name" value="Acyl-CoA_dh_N"/>
    <property type="match status" value="1"/>
</dbReference>
<dbReference type="Gene3D" id="1.10.540.10">
    <property type="entry name" value="Acyl-CoA dehydrogenase/oxidase, N-terminal domain"/>
    <property type="match status" value="1"/>
</dbReference>
<dbReference type="GO" id="GO:0005886">
    <property type="term" value="C:plasma membrane"/>
    <property type="evidence" value="ECO:0007669"/>
    <property type="project" value="TreeGrafter"/>
</dbReference>
<keyword evidence="5" id="KW-0560">Oxidoreductase</keyword>
<name>A0A6J6EUQ6_9ZZZZ</name>
<keyword evidence="3" id="KW-0285">Flavoprotein</keyword>
<dbReference type="SUPFAM" id="SSF47203">
    <property type="entry name" value="Acyl-CoA dehydrogenase C-terminal domain-like"/>
    <property type="match status" value="1"/>
</dbReference>
<dbReference type="GO" id="GO:0016627">
    <property type="term" value="F:oxidoreductase activity, acting on the CH-CH group of donors"/>
    <property type="evidence" value="ECO:0007669"/>
    <property type="project" value="InterPro"/>
</dbReference>
<evidence type="ECO:0000256" key="2">
    <source>
        <dbReference type="ARBA" id="ARBA00009347"/>
    </source>
</evidence>
<protein>
    <submittedName>
        <fullName evidence="9">Unannotated protein</fullName>
    </submittedName>
</protein>
<comment type="cofactor">
    <cofactor evidence="1">
        <name>FAD</name>
        <dbReference type="ChEBI" id="CHEBI:57692"/>
    </cofactor>
</comment>
<evidence type="ECO:0000256" key="5">
    <source>
        <dbReference type="ARBA" id="ARBA00023002"/>
    </source>
</evidence>
<dbReference type="InterPro" id="IPR006091">
    <property type="entry name" value="Acyl-CoA_Oxase/DH_mid-dom"/>
</dbReference>
<dbReference type="InterPro" id="IPR052161">
    <property type="entry name" value="Mycobact_Acyl-CoA_DH"/>
</dbReference>
<evidence type="ECO:0000313" key="9">
    <source>
        <dbReference type="EMBL" id="CAB4579089.1"/>
    </source>
</evidence>
<accession>A0A6J6EUQ6</accession>
<dbReference type="AlphaFoldDB" id="A0A6J6EUQ6"/>
<dbReference type="InterPro" id="IPR036250">
    <property type="entry name" value="AcylCo_DH-like_C"/>
</dbReference>
<dbReference type="Pfam" id="PF02770">
    <property type="entry name" value="Acyl-CoA_dh_M"/>
    <property type="match status" value="1"/>
</dbReference>
<evidence type="ECO:0000259" key="6">
    <source>
        <dbReference type="Pfam" id="PF00441"/>
    </source>
</evidence>
<dbReference type="Pfam" id="PF00441">
    <property type="entry name" value="Acyl-CoA_dh_1"/>
    <property type="match status" value="1"/>
</dbReference>
<evidence type="ECO:0000259" key="7">
    <source>
        <dbReference type="Pfam" id="PF02770"/>
    </source>
</evidence>
<evidence type="ECO:0000256" key="4">
    <source>
        <dbReference type="ARBA" id="ARBA00022827"/>
    </source>
</evidence>
<dbReference type="GO" id="GO:0050660">
    <property type="term" value="F:flavin adenine dinucleotide binding"/>
    <property type="evidence" value="ECO:0007669"/>
    <property type="project" value="InterPro"/>
</dbReference>
<dbReference type="InterPro" id="IPR037069">
    <property type="entry name" value="AcylCoA_DH/ox_N_sf"/>
</dbReference>
<comment type="similarity">
    <text evidence="2">Belongs to the acyl-CoA dehydrogenase family.</text>
</comment>
<dbReference type="InterPro" id="IPR009100">
    <property type="entry name" value="AcylCoA_DH/oxidase_NM_dom_sf"/>
</dbReference>
<evidence type="ECO:0000259" key="8">
    <source>
        <dbReference type="Pfam" id="PF02771"/>
    </source>
</evidence>
<keyword evidence="4" id="KW-0274">FAD</keyword>
<proteinExistence type="inferred from homology"/>
<feature type="domain" description="Acyl-CoA dehydrogenase/oxidase C-terminal" evidence="6">
    <location>
        <begin position="282"/>
        <end position="395"/>
    </location>
</feature>
<evidence type="ECO:0000256" key="3">
    <source>
        <dbReference type="ARBA" id="ARBA00022630"/>
    </source>
</evidence>
<dbReference type="InterPro" id="IPR009075">
    <property type="entry name" value="AcylCo_DH/oxidase_C"/>
</dbReference>